<dbReference type="Proteomes" id="UP000075230">
    <property type="component" value="Unassembled WGS sequence"/>
</dbReference>
<dbReference type="EMBL" id="BCWF01000029">
    <property type="protein sequence ID" value="GAT29510.1"/>
    <property type="molecule type" value="Genomic_DNA"/>
</dbReference>
<evidence type="ECO:0000256" key="1">
    <source>
        <dbReference type="SAM" id="MobiDB-lite"/>
    </source>
</evidence>
<dbReference type="AlphaFoldDB" id="A0A146FUS5"/>
<proteinExistence type="predicted"/>
<accession>A0A146FUS5</accession>
<gene>
    <name evidence="2" type="ORF">RIB2604_03000410</name>
</gene>
<organism evidence="2 3">
    <name type="scientific">Aspergillus kawachii</name>
    <name type="common">White koji mold</name>
    <name type="synonym">Aspergillus awamori var. kawachi</name>
    <dbReference type="NCBI Taxonomy" id="1069201"/>
    <lineage>
        <taxon>Eukaryota</taxon>
        <taxon>Fungi</taxon>
        <taxon>Dikarya</taxon>
        <taxon>Ascomycota</taxon>
        <taxon>Pezizomycotina</taxon>
        <taxon>Eurotiomycetes</taxon>
        <taxon>Eurotiomycetidae</taxon>
        <taxon>Eurotiales</taxon>
        <taxon>Aspergillaceae</taxon>
        <taxon>Aspergillus</taxon>
        <taxon>Aspergillus subgen. Circumdati</taxon>
    </lineage>
</organism>
<evidence type="ECO:0000313" key="2">
    <source>
        <dbReference type="EMBL" id="GAT29510.1"/>
    </source>
</evidence>
<comment type="caution">
    <text evidence="2">The sequence shown here is derived from an EMBL/GenBank/DDBJ whole genome shotgun (WGS) entry which is preliminary data.</text>
</comment>
<name>A0A146FUS5_ASPKA</name>
<protein>
    <submittedName>
        <fullName evidence="2">Integral membrane protein</fullName>
    </submittedName>
</protein>
<reference evidence="3" key="2">
    <citation type="submission" date="2016-02" db="EMBL/GenBank/DDBJ databases">
        <title>Genome sequencing of Aspergillus luchuensis NBRC 4314.</title>
        <authorList>
            <person name="Yamada O."/>
        </authorList>
    </citation>
    <scope>NUCLEOTIDE SEQUENCE [LARGE SCALE GENOMIC DNA]</scope>
    <source>
        <strain evidence="3">RIB 2604</strain>
    </source>
</reference>
<sequence length="57" mass="6191">MALEKLGAVSSCVWGEYPADGRFGRKRELLELKRQSGFGEEDAQKPTNDSQEGSGSS</sequence>
<reference evidence="2 3" key="1">
    <citation type="journal article" date="2016" name="DNA Res.">
        <title>Genome sequence of Aspergillus luchuensis NBRC 4314.</title>
        <authorList>
            <person name="Yamada O."/>
            <person name="Machida M."/>
            <person name="Hosoyama A."/>
            <person name="Goto M."/>
            <person name="Takahashi T."/>
            <person name="Futagami T."/>
            <person name="Yamagata Y."/>
            <person name="Takeuchi M."/>
            <person name="Kobayashi T."/>
            <person name="Koike H."/>
            <person name="Abe K."/>
            <person name="Asai K."/>
            <person name="Arita M."/>
            <person name="Fujita N."/>
            <person name="Fukuda K."/>
            <person name="Higa K."/>
            <person name="Horikawa H."/>
            <person name="Ishikawa T."/>
            <person name="Jinno K."/>
            <person name="Kato Y."/>
            <person name="Kirimura K."/>
            <person name="Mizutani O."/>
            <person name="Nakasone K."/>
            <person name="Sano M."/>
            <person name="Shiraishi Y."/>
            <person name="Tsukahara M."/>
            <person name="Gomi K."/>
        </authorList>
    </citation>
    <scope>NUCLEOTIDE SEQUENCE [LARGE SCALE GENOMIC DNA]</scope>
    <source>
        <strain evidence="2 3">RIB 2604</strain>
    </source>
</reference>
<evidence type="ECO:0000313" key="3">
    <source>
        <dbReference type="Proteomes" id="UP000075230"/>
    </source>
</evidence>
<feature type="region of interest" description="Disordered" evidence="1">
    <location>
        <begin position="34"/>
        <end position="57"/>
    </location>
</feature>
<feature type="compositionally biased region" description="Polar residues" evidence="1">
    <location>
        <begin position="45"/>
        <end position="57"/>
    </location>
</feature>